<reference evidence="1" key="1">
    <citation type="submission" date="2023-06" db="EMBL/GenBank/DDBJ databases">
        <title>Complete Genome of Candidatus Phytoplasma asteris M33.</title>
        <authorList>
            <person name="Toth R."/>
            <person name="Ilic A.-M."/>
            <person name="Huettel B."/>
            <person name="Duduk B."/>
            <person name="Kube M."/>
        </authorList>
    </citation>
    <scope>NUCLEOTIDE SEQUENCE [LARGE SCALE GENOMIC DNA]</scope>
    <source>
        <strain evidence="1">M33</strain>
    </source>
</reference>
<protein>
    <submittedName>
        <fullName evidence="1">Uncharacterized protein</fullName>
    </submittedName>
</protein>
<gene>
    <name evidence="1" type="ORF">M33023_02770</name>
</gene>
<organism evidence="1 2">
    <name type="scientific">Candidatus Phytoplasma asteris</name>
    <dbReference type="NCBI Taxonomy" id="85620"/>
    <lineage>
        <taxon>Bacteria</taxon>
        <taxon>Bacillati</taxon>
        <taxon>Mycoplasmatota</taxon>
        <taxon>Mollicutes</taxon>
        <taxon>Acholeplasmatales</taxon>
        <taxon>Acholeplasmataceae</taxon>
        <taxon>Candidatus Phytoplasma</taxon>
        <taxon>16SrI (Aster yellows group)</taxon>
    </lineage>
</organism>
<dbReference type="Proteomes" id="UP001470586">
    <property type="component" value="Chromosome"/>
</dbReference>
<proteinExistence type="predicted"/>
<evidence type="ECO:0000313" key="2">
    <source>
        <dbReference type="Proteomes" id="UP001470586"/>
    </source>
</evidence>
<keyword evidence="2" id="KW-1185">Reference proteome</keyword>
<accession>A0ABZ2YEV8</accession>
<sequence>MKKTEILHKQNCITAAIKKYNKRKNNHQVSTNHDNQTSSSRQNINSIIEVKKIIHQMMIFNILI</sequence>
<name>A0ABZ2YEV8_9MOLU</name>
<dbReference type="EMBL" id="CP128397">
    <property type="protein sequence ID" value="WZN38445.1"/>
    <property type="molecule type" value="Genomic_DNA"/>
</dbReference>
<evidence type="ECO:0000313" key="1">
    <source>
        <dbReference type="EMBL" id="WZN38445.1"/>
    </source>
</evidence>